<evidence type="ECO:0000259" key="1">
    <source>
        <dbReference type="SMART" id="SM00860"/>
    </source>
</evidence>
<dbReference type="SMART" id="SM00860">
    <property type="entry name" value="SMI1_KNR4"/>
    <property type="match status" value="1"/>
</dbReference>
<dbReference type="Gene3D" id="3.40.1580.10">
    <property type="entry name" value="SMI1/KNR4-like"/>
    <property type="match status" value="1"/>
</dbReference>
<dbReference type="EMBL" id="AP031573">
    <property type="protein sequence ID" value="BFM44541.1"/>
    <property type="molecule type" value="Genomic_DNA"/>
</dbReference>
<gene>
    <name evidence="2" type="ORF">CFS9_31820</name>
</gene>
<evidence type="ECO:0000313" key="2">
    <source>
        <dbReference type="EMBL" id="BFM44541.1"/>
    </source>
</evidence>
<dbReference type="SUPFAM" id="SSF160631">
    <property type="entry name" value="SMI1/KNR4-like"/>
    <property type="match status" value="1"/>
</dbReference>
<dbReference type="Pfam" id="PF09346">
    <property type="entry name" value="SMI1_KNR4"/>
    <property type="match status" value="1"/>
</dbReference>
<protein>
    <recommendedName>
        <fullName evidence="1">Knr4/Smi1-like domain-containing protein</fullName>
    </recommendedName>
</protein>
<dbReference type="AlphaFoldDB" id="A0AAT9H562"/>
<organism evidence="2">
    <name type="scientific">Flavobacterium sp. CFS9</name>
    <dbReference type="NCBI Taxonomy" id="3143118"/>
    <lineage>
        <taxon>Bacteria</taxon>
        <taxon>Pseudomonadati</taxon>
        <taxon>Bacteroidota</taxon>
        <taxon>Flavobacteriia</taxon>
        <taxon>Flavobacteriales</taxon>
        <taxon>Flavobacteriaceae</taxon>
        <taxon>Flavobacterium</taxon>
    </lineage>
</organism>
<dbReference type="RefSeq" id="WP_369615645.1">
    <property type="nucleotide sequence ID" value="NZ_AP031573.1"/>
</dbReference>
<dbReference type="InterPro" id="IPR018958">
    <property type="entry name" value="Knr4/Smi1-like_dom"/>
</dbReference>
<sequence>MIDHKILSQIDRVKKKLVLAKVADKDLKVFGASSHKYKVGKTISKEQIVSFETEFNLVLPEDYKVFLMHIGNGGISYENSAAGPSYGIFPFGKNLEEFVYGNPKKCFGQECRIYPKMSDEFWKELNKNIEENDDISREDFDEELGKMFAGILPIASQGCAYYYGLVLNGEFKGRVVNIDIDRQKPFFVFESNFLDWYERWLDEIIPENSMANEPDLFRYTLGGLSAYILEVYFSTEDLSIKKECLNGILKKSAVGSEILIVLEEQYKVNSGEIQKTILQMLTKFDYERAKPYLLDFAKENLQAVFQFVFWYAKSKSTDWLEFIKSNIESINDNETFRFCTYLLKEMPIDYGEIIVPFTFGKSESIKVSAYYSLGQLKNKSKYLDVFIAGLNDSSNRVIHTALQALDGVEDRKLLKHYKAIAEKFPKEKDYILANLNHRLKPYGLNNKSIIKADIDF</sequence>
<accession>A0AAT9H562</accession>
<dbReference type="InterPro" id="IPR037883">
    <property type="entry name" value="Knr4/Smi1-like_sf"/>
</dbReference>
<proteinExistence type="predicted"/>
<name>A0AAT9H562_9FLAO</name>
<reference evidence="2" key="1">
    <citation type="submission" date="2024-05" db="EMBL/GenBank/DDBJ databases">
        <title>Whole-Genome Sequence of CFS9, a Potential Fish Probiotic Isolated from the Body Surface of Silurus asotus.</title>
        <authorList>
            <person name="Kojima M."/>
            <person name="Tobioka K."/>
            <person name="Yokota K."/>
            <person name="Nakatani H."/>
            <person name="Hori K."/>
            <person name="Tamaru Y."/>
            <person name="Okazaki F."/>
        </authorList>
    </citation>
    <scope>NUCLEOTIDE SEQUENCE</scope>
    <source>
        <strain evidence="2">CFS9</strain>
    </source>
</reference>
<feature type="domain" description="Knr4/Smi1-like" evidence="1">
    <location>
        <begin position="42"/>
        <end position="199"/>
    </location>
</feature>